<evidence type="ECO:0000259" key="2">
    <source>
        <dbReference type="PROSITE" id="PS51702"/>
    </source>
</evidence>
<gene>
    <name evidence="3" type="ORF">D2T29_15995</name>
</gene>
<feature type="domain" description="Integrase catalytic" evidence="1">
    <location>
        <begin position="327"/>
        <end position="501"/>
    </location>
</feature>
<dbReference type="Gene3D" id="1.10.10.10">
    <property type="entry name" value="Winged helix-like DNA-binding domain superfamily/Winged helix DNA-binding domain"/>
    <property type="match status" value="1"/>
</dbReference>
<dbReference type="Pfam" id="PF02316">
    <property type="entry name" value="HTH_Tnp_Mu_1"/>
    <property type="match status" value="1"/>
</dbReference>
<dbReference type="RefSeq" id="WP_128233242.1">
    <property type="nucleotide sequence ID" value="NZ_SAUY01000023.1"/>
</dbReference>
<dbReference type="SUPFAM" id="SSF50610">
    <property type="entry name" value="mu transposase, C-terminal domain"/>
    <property type="match status" value="1"/>
</dbReference>
<name>A0A443K7E7_9RHOB</name>
<dbReference type="PROSITE" id="PS50994">
    <property type="entry name" value="INTEGRASE"/>
    <property type="match status" value="1"/>
</dbReference>
<dbReference type="InterPro" id="IPR009004">
    <property type="entry name" value="Transposase_Mu_C"/>
</dbReference>
<evidence type="ECO:0000313" key="4">
    <source>
        <dbReference type="Proteomes" id="UP000284451"/>
    </source>
</evidence>
<feature type="domain" description="HTH Mu-type" evidence="2">
    <location>
        <begin position="11"/>
        <end position="89"/>
    </location>
</feature>
<dbReference type="InterPro" id="IPR001584">
    <property type="entry name" value="Integrase_cat-core"/>
</dbReference>
<organism evidence="3 4">
    <name type="scientific">Paenirhodobacter populi</name>
    <dbReference type="NCBI Taxonomy" id="2306993"/>
    <lineage>
        <taxon>Bacteria</taxon>
        <taxon>Pseudomonadati</taxon>
        <taxon>Pseudomonadota</taxon>
        <taxon>Alphaproteobacteria</taxon>
        <taxon>Rhodobacterales</taxon>
        <taxon>Rhodobacter group</taxon>
        <taxon>Paenirhodobacter</taxon>
    </lineage>
</organism>
<dbReference type="InterPro" id="IPR012337">
    <property type="entry name" value="RNaseH-like_sf"/>
</dbReference>
<dbReference type="Pfam" id="PF09299">
    <property type="entry name" value="Mu-transpos_C"/>
    <property type="match status" value="1"/>
</dbReference>
<dbReference type="SUPFAM" id="SSF53098">
    <property type="entry name" value="Ribonuclease H-like"/>
    <property type="match status" value="1"/>
</dbReference>
<reference evidence="3 4" key="2">
    <citation type="submission" date="2019-01" db="EMBL/GenBank/DDBJ databases">
        <authorList>
            <person name="Li Y."/>
        </authorList>
    </citation>
    <scope>NUCLEOTIDE SEQUENCE [LARGE SCALE GENOMIC DNA]</scope>
    <source>
        <strain evidence="3 4">07D10-4-3</strain>
    </source>
</reference>
<reference evidence="3 4" key="1">
    <citation type="submission" date="2019-01" db="EMBL/GenBank/DDBJ databases">
        <title>Sinorhodobacter populi sp. nov. isolated from the symptomatic bark tissue of Populus euramericana canker.</title>
        <authorList>
            <person name="Xu G."/>
        </authorList>
    </citation>
    <scope>NUCLEOTIDE SEQUENCE [LARGE SCALE GENOMIC DNA]</scope>
    <source>
        <strain evidence="3 4">07D10-4-3</strain>
    </source>
</reference>
<evidence type="ECO:0000313" key="3">
    <source>
        <dbReference type="EMBL" id="RWR28729.1"/>
    </source>
</evidence>
<proteinExistence type="predicted"/>
<sequence>MNDLSFPKVQEFFTARELAEMASRWGYKGLPHSESGVIRRAKRDGWNDQPVSICRKREGKEGGGGFEYHISLLPDMQGMLLKERLLRTDTSVRNAVAVRNEAVAVPASAALARRSRTTAEARSEIMVAIIGYAARRGKKISQGMADFLTAQEGHRLWRESCAARDRGDYLDAPAMRAIQMGSPMERPFDPKSPYGFGVSEEVLAQANNRPRKDVDFCRVSERSLARWMKAHRERGFVALAPAATKAAEPIPEDFWRFMRFFALPAKPAISRSHRKYLESTPAGITPMTIDQVKYTLREKLDHIERNKGREGALTLRSRMAYVSRDTSDLLPTTIYVADGHTFDAEVADPNSYRAMRPEITSIMDVATRRLVGWAISRKENVIAVTEALRNACLGNGIPAVFYVDRGAGYKNKTFDDNGNGLMSRLGIDKMHALPYGSQAKGNIERSHQTIWITLAKEFPTYLGDAMDKEARQKAFRQSRKEIAEFGSSSLLMPWETFRAEVARRAAEYNDEPHSSLPRIIDPVTGQRRFMTPNEAWEMHVRDGFEPVRIDPEMMDDLFRPYVERTVARCLVQWNTNEYFSLDLNPYHEQRVFVGYDDAQADKVWVREIDRETGEPGRLITIAIYGGNKVSYMPRTRIAAATEQRQKGALKRLEAKVRDVEAERDAPYLLEHQPVQTACEVFDFPAFVPAVPADGAVRNSEVSGQTKPKRRTFGSDEELAAWALKHPDELIPKQIILLRQCVNNSVKADLFRMSGIDLEALRTLLRAVA</sequence>
<dbReference type="InterPro" id="IPR003314">
    <property type="entry name" value="Mu-type_HTH"/>
</dbReference>
<dbReference type="InterPro" id="IPR015378">
    <property type="entry name" value="Transposase-like_Mu_C"/>
</dbReference>
<protein>
    <recommendedName>
        <fullName evidence="5">Transposase</fullName>
    </recommendedName>
</protein>
<accession>A0A443K7E7</accession>
<dbReference type="GO" id="GO:0015074">
    <property type="term" value="P:DNA integration"/>
    <property type="evidence" value="ECO:0007669"/>
    <property type="project" value="InterPro"/>
</dbReference>
<comment type="caution">
    <text evidence="3">The sequence shown here is derived from an EMBL/GenBank/DDBJ whole genome shotgun (WGS) entry which is preliminary data.</text>
</comment>
<dbReference type="Proteomes" id="UP000284451">
    <property type="component" value="Unassembled WGS sequence"/>
</dbReference>
<dbReference type="SUPFAM" id="SSF46955">
    <property type="entry name" value="Putative DNA-binding domain"/>
    <property type="match status" value="1"/>
</dbReference>
<dbReference type="InterPro" id="IPR009061">
    <property type="entry name" value="DNA-bd_dom_put_sf"/>
</dbReference>
<dbReference type="InterPro" id="IPR036397">
    <property type="entry name" value="RNaseH_sf"/>
</dbReference>
<dbReference type="GO" id="GO:0003677">
    <property type="term" value="F:DNA binding"/>
    <property type="evidence" value="ECO:0007669"/>
    <property type="project" value="InterPro"/>
</dbReference>
<dbReference type="EMBL" id="SAUY01000023">
    <property type="protein sequence ID" value="RWR28729.1"/>
    <property type="molecule type" value="Genomic_DNA"/>
</dbReference>
<dbReference type="PROSITE" id="PS51702">
    <property type="entry name" value="HTH_MU"/>
    <property type="match status" value="1"/>
</dbReference>
<evidence type="ECO:0000259" key="1">
    <source>
        <dbReference type="PROSITE" id="PS50994"/>
    </source>
</evidence>
<dbReference type="InterPro" id="IPR036388">
    <property type="entry name" value="WH-like_DNA-bd_sf"/>
</dbReference>
<dbReference type="Gene3D" id="3.30.420.10">
    <property type="entry name" value="Ribonuclease H-like superfamily/Ribonuclease H"/>
    <property type="match status" value="1"/>
</dbReference>
<dbReference type="AlphaFoldDB" id="A0A443K7E7"/>
<evidence type="ECO:0008006" key="5">
    <source>
        <dbReference type="Google" id="ProtNLM"/>
    </source>
</evidence>